<keyword evidence="2" id="KW-1185">Reference proteome</keyword>
<gene>
    <name evidence="1" type="ORF">O6H91_03G067300</name>
</gene>
<sequence>MRSMMRGNLLKTLFETMRAPKARESLLKTMLERSKRSKRVVASPDLKILEKMSCSTLFKIRVALVSCRQTASKTHTSNYSKCADVQVSKLQMKTSYRRRFYPAHPC</sequence>
<reference evidence="2" key="1">
    <citation type="journal article" date="2024" name="Proc. Natl. Acad. Sci. U.S.A.">
        <title>Extraordinary preservation of gene collinearity over three hundred million years revealed in homosporous lycophytes.</title>
        <authorList>
            <person name="Li C."/>
            <person name="Wickell D."/>
            <person name="Kuo L.Y."/>
            <person name="Chen X."/>
            <person name="Nie B."/>
            <person name="Liao X."/>
            <person name="Peng D."/>
            <person name="Ji J."/>
            <person name="Jenkins J."/>
            <person name="Williams M."/>
            <person name="Shu S."/>
            <person name="Plott C."/>
            <person name="Barry K."/>
            <person name="Rajasekar S."/>
            <person name="Grimwood J."/>
            <person name="Han X."/>
            <person name="Sun S."/>
            <person name="Hou Z."/>
            <person name="He W."/>
            <person name="Dai G."/>
            <person name="Sun C."/>
            <person name="Schmutz J."/>
            <person name="Leebens-Mack J.H."/>
            <person name="Li F.W."/>
            <person name="Wang L."/>
        </authorList>
    </citation>
    <scope>NUCLEOTIDE SEQUENCE [LARGE SCALE GENOMIC DNA]</scope>
    <source>
        <strain evidence="2">cv. PW_Plant_1</strain>
    </source>
</reference>
<evidence type="ECO:0000313" key="2">
    <source>
        <dbReference type="Proteomes" id="UP001162992"/>
    </source>
</evidence>
<name>A0ACC2E7B5_DIPCM</name>
<dbReference type="Proteomes" id="UP001162992">
    <property type="component" value="Chromosome 3"/>
</dbReference>
<comment type="caution">
    <text evidence="1">The sequence shown here is derived from an EMBL/GenBank/DDBJ whole genome shotgun (WGS) entry which is preliminary data.</text>
</comment>
<evidence type="ECO:0000313" key="1">
    <source>
        <dbReference type="EMBL" id="KAJ7562381.1"/>
    </source>
</evidence>
<accession>A0ACC2E7B5</accession>
<proteinExistence type="predicted"/>
<dbReference type="EMBL" id="CM055094">
    <property type="protein sequence ID" value="KAJ7562381.1"/>
    <property type="molecule type" value="Genomic_DNA"/>
</dbReference>
<organism evidence="1 2">
    <name type="scientific">Diphasiastrum complanatum</name>
    <name type="common">Issler's clubmoss</name>
    <name type="synonym">Lycopodium complanatum</name>
    <dbReference type="NCBI Taxonomy" id="34168"/>
    <lineage>
        <taxon>Eukaryota</taxon>
        <taxon>Viridiplantae</taxon>
        <taxon>Streptophyta</taxon>
        <taxon>Embryophyta</taxon>
        <taxon>Tracheophyta</taxon>
        <taxon>Lycopodiopsida</taxon>
        <taxon>Lycopodiales</taxon>
        <taxon>Lycopodiaceae</taxon>
        <taxon>Lycopodioideae</taxon>
        <taxon>Diphasiastrum</taxon>
    </lineage>
</organism>
<protein>
    <submittedName>
        <fullName evidence="1">Uncharacterized protein</fullName>
    </submittedName>
</protein>